<evidence type="ECO:0000313" key="3">
    <source>
        <dbReference type="Proteomes" id="UP001180020"/>
    </source>
</evidence>
<reference evidence="2" key="2">
    <citation type="submission" date="2023-06" db="EMBL/GenBank/DDBJ databases">
        <authorList>
            <person name="Ma L."/>
            <person name="Liu K.-W."/>
            <person name="Li Z."/>
            <person name="Hsiao Y.-Y."/>
            <person name="Qi Y."/>
            <person name="Fu T."/>
            <person name="Tang G."/>
            <person name="Zhang D."/>
            <person name="Sun W.-H."/>
            <person name="Liu D.-K."/>
            <person name="Li Y."/>
            <person name="Chen G.-Z."/>
            <person name="Liu X.-D."/>
            <person name="Liao X.-Y."/>
            <person name="Jiang Y.-T."/>
            <person name="Yu X."/>
            <person name="Hao Y."/>
            <person name="Huang J."/>
            <person name="Zhao X.-W."/>
            <person name="Ke S."/>
            <person name="Chen Y.-Y."/>
            <person name="Wu W.-L."/>
            <person name="Hsu J.-L."/>
            <person name="Lin Y.-F."/>
            <person name="Huang M.-D."/>
            <person name="Li C.-Y."/>
            <person name="Huang L."/>
            <person name="Wang Z.-W."/>
            <person name="Zhao X."/>
            <person name="Zhong W.-Y."/>
            <person name="Peng D.-H."/>
            <person name="Ahmad S."/>
            <person name="Lan S."/>
            <person name="Zhang J.-S."/>
            <person name="Tsai W.-C."/>
            <person name="Van De Peer Y."/>
            <person name="Liu Z.-J."/>
        </authorList>
    </citation>
    <scope>NUCLEOTIDE SEQUENCE</scope>
    <source>
        <strain evidence="2">CP</strain>
        <tissue evidence="2">Leaves</tissue>
    </source>
</reference>
<feature type="region of interest" description="Disordered" evidence="1">
    <location>
        <begin position="1"/>
        <end position="24"/>
    </location>
</feature>
<protein>
    <submittedName>
        <fullName evidence="2">Uncharacterized protein</fullName>
    </submittedName>
</protein>
<dbReference type="AlphaFoldDB" id="A0AAV9C7D4"/>
<comment type="caution">
    <text evidence="2">The sequence shown here is derived from an EMBL/GenBank/DDBJ whole genome shotgun (WGS) entry which is preliminary data.</text>
</comment>
<keyword evidence="3" id="KW-1185">Reference proteome</keyword>
<accession>A0AAV9C7D4</accession>
<evidence type="ECO:0000256" key="1">
    <source>
        <dbReference type="SAM" id="MobiDB-lite"/>
    </source>
</evidence>
<dbReference type="EMBL" id="JAUJYO010000021">
    <property type="protein sequence ID" value="KAK1284193.1"/>
    <property type="molecule type" value="Genomic_DNA"/>
</dbReference>
<dbReference type="Proteomes" id="UP001180020">
    <property type="component" value="Unassembled WGS sequence"/>
</dbReference>
<feature type="region of interest" description="Disordered" evidence="1">
    <location>
        <begin position="36"/>
        <end position="73"/>
    </location>
</feature>
<evidence type="ECO:0000313" key="2">
    <source>
        <dbReference type="EMBL" id="KAK1284193.1"/>
    </source>
</evidence>
<gene>
    <name evidence="2" type="ORF">QJS10_CPB21g01620</name>
</gene>
<proteinExistence type="predicted"/>
<feature type="compositionally biased region" description="Basic residues" evidence="1">
    <location>
        <begin position="64"/>
        <end position="73"/>
    </location>
</feature>
<name>A0AAV9C7D4_ACOCL</name>
<reference evidence="2" key="1">
    <citation type="journal article" date="2023" name="Nat. Commun.">
        <title>Diploid and tetraploid genomes of Acorus and the evolution of monocots.</title>
        <authorList>
            <person name="Ma L."/>
            <person name="Liu K.W."/>
            <person name="Li Z."/>
            <person name="Hsiao Y.Y."/>
            <person name="Qi Y."/>
            <person name="Fu T."/>
            <person name="Tang G.D."/>
            <person name="Zhang D."/>
            <person name="Sun W.H."/>
            <person name="Liu D.K."/>
            <person name="Li Y."/>
            <person name="Chen G.Z."/>
            <person name="Liu X.D."/>
            <person name="Liao X.Y."/>
            <person name="Jiang Y.T."/>
            <person name="Yu X."/>
            <person name="Hao Y."/>
            <person name="Huang J."/>
            <person name="Zhao X.W."/>
            <person name="Ke S."/>
            <person name="Chen Y.Y."/>
            <person name="Wu W.L."/>
            <person name="Hsu J.L."/>
            <person name="Lin Y.F."/>
            <person name="Huang M.D."/>
            <person name="Li C.Y."/>
            <person name="Huang L."/>
            <person name="Wang Z.W."/>
            <person name="Zhao X."/>
            <person name="Zhong W.Y."/>
            <person name="Peng D.H."/>
            <person name="Ahmad S."/>
            <person name="Lan S."/>
            <person name="Zhang J.S."/>
            <person name="Tsai W.C."/>
            <person name="Van de Peer Y."/>
            <person name="Liu Z.J."/>
        </authorList>
    </citation>
    <scope>NUCLEOTIDE SEQUENCE</scope>
    <source>
        <strain evidence="2">CP</strain>
    </source>
</reference>
<sequence>MGTDGGEMEKERLAYSSGAGGRSRVSSVVAAVEVDGEGGADRCGGGRWPKEEPIASVAGGRRGGASRRGVRAG</sequence>
<organism evidence="2 3">
    <name type="scientific">Acorus calamus</name>
    <name type="common">Sweet flag</name>
    <dbReference type="NCBI Taxonomy" id="4465"/>
    <lineage>
        <taxon>Eukaryota</taxon>
        <taxon>Viridiplantae</taxon>
        <taxon>Streptophyta</taxon>
        <taxon>Embryophyta</taxon>
        <taxon>Tracheophyta</taxon>
        <taxon>Spermatophyta</taxon>
        <taxon>Magnoliopsida</taxon>
        <taxon>Liliopsida</taxon>
        <taxon>Acoraceae</taxon>
        <taxon>Acorus</taxon>
    </lineage>
</organism>